<gene>
    <name evidence="2" type="ORF">EZS28_008772</name>
</gene>
<proteinExistence type="predicted"/>
<dbReference type="Proteomes" id="UP000324800">
    <property type="component" value="Unassembled WGS sequence"/>
</dbReference>
<feature type="non-terminal residue" evidence="2">
    <location>
        <position position="1"/>
    </location>
</feature>
<organism evidence="2 3">
    <name type="scientific">Streblomastix strix</name>
    <dbReference type="NCBI Taxonomy" id="222440"/>
    <lineage>
        <taxon>Eukaryota</taxon>
        <taxon>Metamonada</taxon>
        <taxon>Preaxostyla</taxon>
        <taxon>Oxymonadida</taxon>
        <taxon>Streblomastigidae</taxon>
        <taxon>Streblomastix</taxon>
    </lineage>
</organism>
<feature type="compositionally biased region" description="Basic and acidic residues" evidence="1">
    <location>
        <begin position="41"/>
        <end position="63"/>
    </location>
</feature>
<dbReference type="EMBL" id="SNRW01001611">
    <property type="protein sequence ID" value="KAA6395705.1"/>
    <property type="molecule type" value="Genomic_DNA"/>
</dbReference>
<evidence type="ECO:0000313" key="2">
    <source>
        <dbReference type="EMBL" id="KAA6395705.1"/>
    </source>
</evidence>
<feature type="region of interest" description="Disordered" evidence="1">
    <location>
        <begin position="41"/>
        <end position="81"/>
    </location>
</feature>
<dbReference type="AlphaFoldDB" id="A0A5J4WMV8"/>
<evidence type="ECO:0000256" key="1">
    <source>
        <dbReference type="SAM" id="MobiDB-lite"/>
    </source>
</evidence>
<comment type="caution">
    <text evidence="2">The sequence shown here is derived from an EMBL/GenBank/DDBJ whole genome shotgun (WGS) entry which is preliminary data.</text>
</comment>
<protein>
    <submittedName>
        <fullName evidence="2">Uncharacterized protein</fullName>
    </submittedName>
</protein>
<name>A0A5J4WMV8_9EUKA</name>
<sequence>HAQVGLLEVVRILLENGVICPGMFNLIYFLEFIVEQDNIRKQQGDKSKDKEEKKEEKKEDLKISKKSLGKGSQPSAGRFDKYNKHISKGANQVALKARVILGLANQLDLKSEEKQFKERYKRKTEEFEASLQQQIGEIDFKFAPGTTVNYVTVSGKKCTLTSNTYKTVCLEPPVVASGSGPIVRCEITFDYVQNYCGFGLIMTGFGVLDGNQAYEASPYYTYTMTYHQNGNIYRNGNNWGDTSGFSSGQRLAIEVDMSKQPHVAYFFVNDALQGGYMLGIPDNVKFFACFYNKNDAFTVTSMKKLPRPSITDLSGKTARYW</sequence>
<reference evidence="2 3" key="1">
    <citation type="submission" date="2019-03" db="EMBL/GenBank/DDBJ databases">
        <title>Single cell metagenomics reveals metabolic interactions within the superorganism composed of flagellate Streblomastix strix and complex community of Bacteroidetes bacteria on its surface.</title>
        <authorList>
            <person name="Treitli S.C."/>
            <person name="Kolisko M."/>
            <person name="Husnik F."/>
            <person name="Keeling P."/>
            <person name="Hampl V."/>
        </authorList>
    </citation>
    <scope>NUCLEOTIDE SEQUENCE [LARGE SCALE GENOMIC DNA]</scope>
    <source>
        <strain evidence="2">ST1C</strain>
    </source>
</reference>
<evidence type="ECO:0000313" key="3">
    <source>
        <dbReference type="Proteomes" id="UP000324800"/>
    </source>
</evidence>
<accession>A0A5J4WMV8</accession>